<sequence>MDPADIDADDPHACLAASRRSYRAFDRLTTILDPARHDRRARLPQHQADHLATAWEDDDVGHARKRQVLQQIVTALVLTPARRAKGRGYLRGFAGDIGIDTTAAPTLARPPRLNKGLASTEITAG</sequence>
<evidence type="ECO:0000313" key="3">
    <source>
        <dbReference type="Proteomes" id="UP000248544"/>
    </source>
</evidence>
<reference evidence="2 3" key="1">
    <citation type="submission" date="2018-01" db="EMBL/GenBank/DDBJ databases">
        <title>Draft genome sequence of Sphaerisporangium sp. 7K107.</title>
        <authorList>
            <person name="Sahin N."/>
            <person name="Saygin H."/>
            <person name="Ay H."/>
        </authorList>
    </citation>
    <scope>NUCLEOTIDE SEQUENCE [LARGE SCALE GENOMIC DNA]</scope>
    <source>
        <strain evidence="2 3">7K107</strain>
    </source>
</reference>
<dbReference type="AlphaFoldDB" id="A0A2W2EK27"/>
<dbReference type="RefSeq" id="WP_111171660.1">
    <property type="nucleotide sequence ID" value="NZ_POUA01000485.1"/>
</dbReference>
<keyword evidence="3" id="KW-1185">Reference proteome</keyword>
<evidence type="ECO:0000256" key="1">
    <source>
        <dbReference type="SAM" id="MobiDB-lite"/>
    </source>
</evidence>
<dbReference type="EMBL" id="POUA01000485">
    <property type="protein sequence ID" value="PZG24666.1"/>
    <property type="molecule type" value="Genomic_DNA"/>
</dbReference>
<protein>
    <submittedName>
        <fullName evidence="2">Uncharacterized protein</fullName>
    </submittedName>
</protein>
<organism evidence="2 3">
    <name type="scientific">Spongiactinospora gelatinilytica</name>
    <dbReference type="NCBI Taxonomy" id="2666298"/>
    <lineage>
        <taxon>Bacteria</taxon>
        <taxon>Bacillati</taxon>
        <taxon>Actinomycetota</taxon>
        <taxon>Actinomycetes</taxon>
        <taxon>Streptosporangiales</taxon>
        <taxon>Streptosporangiaceae</taxon>
        <taxon>Spongiactinospora</taxon>
    </lineage>
</organism>
<gene>
    <name evidence="2" type="ORF">C1I98_35295</name>
</gene>
<proteinExistence type="predicted"/>
<name>A0A2W2EK27_9ACTN</name>
<accession>A0A2W2EK27</accession>
<feature type="region of interest" description="Disordered" evidence="1">
    <location>
        <begin position="104"/>
        <end position="125"/>
    </location>
</feature>
<comment type="caution">
    <text evidence="2">The sequence shown here is derived from an EMBL/GenBank/DDBJ whole genome shotgun (WGS) entry which is preliminary data.</text>
</comment>
<evidence type="ECO:0000313" key="2">
    <source>
        <dbReference type="EMBL" id="PZG24666.1"/>
    </source>
</evidence>
<dbReference type="Proteomes" id="UP000248544">
    <property type="component" value="Unassembled WGS sequence"/>
</dbReference>